<dbReference type="EMBL" id="JASAOG010000042">
    <property type="protein sequence ID" value="KAK0059397.1"/>
    <property type="molecule type" value="Genomic_DNA"/>
</dbReference>
<accession>A0AAD8BR73</accession>
<feature type="region of interest" description="Disordered" evidence="1">
    <location>
        <begin position="477"/>
        <end position="511"/>
    </location>
</feature>
<proteinExistence type="predicted"/>
<gene>
    <name evidence="3" type="ORF">Bpfe_011166</name>
</gene>
<keyword evidence="4" id="KW-1185">Reference proteome</keyword>
<evidence type="ECO:0000256" key="2">
    <source>
        <dbReference type="SAM" id="Phobius"/>
    </source>
</evidence>
<comment type="caution">
    <text evidence="3">The sequence shown here is derived from an EMBL/GenBank/DDBJ whole genome shotgun (WGS) entry which is preliminary data.</text>
</comment>
<keyword evidence="2" id="KW-1133">Transmembrane helix</keyword>
<protein>
    <submittedName>
        <fullName evidence="3">Uncharacterized protein</fullName>
    </submittedName>
</protein>
<dbReference type="Proteomes" id="UP001233172">
    <property type="component" value="Unassembled WGS sequence"/>
</dbReference>
<feature type="region of interest" description="Disordered" evidence="1">
    <location>
        <begin position="242"/>
        <end position="265"/>
    </location>
</feature>
<feature type="compositionally biased region" description="Polar residues" evidence="1">
    <location>
        <begin position="483"/>
        <end position="494"/>
    </location>
</feature>
<reference evidence="3" key="1">
    <citation type="journal article" date="2023" name="PLoS Negl. Trop. Dis.">
        <title>A genome sequence for Biomphalaria pfeifferi, the major vector snail for the human-infecting parasite Schistosoma mansoni.</title>
        <authorList>
            <person name="Bu L."/>
            <person name="Lu L."/>
            <person name="Laidemitt M.R."/>
            <person name="Zhang S.M."/>
            <person name="Mutuku M."/>
            <person name="Mkoji G."/>
            <person name="Steinauer M."/>
            <person name="Loker E.S."/>
        </authorList>
    </citation>
    <scope>NUCLEOTIDE SEQUENCE</scope>
    <source>
        <strain evidence="3">KasaAsao</strain>
    </source>
</reference>
<evidence type="ECO:0000313" key="4">
    <source>
        <dbReference type="Proteomes" id="UP001233172"/>
    </source>
</evidence>
<keyword evidence="2" id="KW-0812">Transmembrane</keyword>
<reference evidence="3" key="2">
    <citation type="submission" date="2023-04" db="EMBL/GenBank/DDBJ databases">
        <authorList>
            <person name="Bu L."/>
            <person name="Lu L."/>
            <person name="Laidemitt M.R."/>
            <person name="Zhang S.M."/>
            <person name="Mutuku M."/>
            <person name="Mkoji G."/>
            <person name="Steinauer M."/>
            <person name="Loker E.S."/>
        </authorList>
    </citation>
    <scope>NUCLEOTIDE SEQUENCE</scope>
    <source>
        <strain evidence="3">KasaAsao</strain>
        <tissue evidence="3">Whole Snail</tissue>
    </source>
</reference>
<evidence type="ECO:0000313" key="3">
    <source>
        <dbReference type="EMBL" id="KAK0059397.1"/>
    </source>
</evidence>
<organism evidence="3 4">
    <name type="scientific">Biomphalaria pfeifferi</name>
    <name type="common">Bloodfluke planorb</name>
    <name type="synonym">Freshwater snail</name>
    <dbReference type="NCBI Taxonomy" id="112525"/>
    <lineage>
        <taxon>Eukaryota</taxon>
        <taxon>Metazoa</taxon>
        <taxon>Spiralia</taxon>
        <taxon>Lophotrochozoa</taxon>
        <taxon>Mollusca</taxon>
        <taxon>Gastropoda</taxon>
        <taxon>Heterobranchia</taxon>
        <taxon>Euthyneura</taxon>
        <taxon>Panpulmonata</taxon>
        <taxon>Hygrophila</taxon>
        <taxon>Lymnaeoidea</taxon>
        <taxon>Planorbidae</taxon>
        <taxon>Biomphalaria</taxon>
    </lineage>
</organism>
<feature type="transmembrane region" description="Helical" evidence="2">
    <location>
        <begin position="214"/>
        <end position="236"/>
    </location>
</feature>
<sequence>MLKFKLYIQVIKIVLYQIILVENTIRVKAQEVKAVISVEVQSSLAYFIDADMGLNIYSKFQKDLFNKTVSTITLKYLYSGNAYYVNTIETMEDQYPRKNLYYTCFVNESIMAIQCHKNISCTIQNCTLCNTGIGIRWIPEGSLRSEYLTNKTERCDDGKVIVMYAIAQNVFLTFTVTSSTKSSYLKTLSVTKTFTTPPANLTLPESSSKDMSGVVAGVTVSVIVVVTIAVLIVFIWRKRKSKNDSSCGNDSQNISRQNNNYVRSPEDVIVRDTKKETYNKPMSSTTYLEQSPNNLNNDPIRMTIKSEPETSIYTGIDDDVSTVQLNVFNSDYEKSNSLDNYITTRRSNLQPDNSTCTFSNENDYNVIDYSPGETIFRESRLETNHLDNGYSSVDEPREITSSNNADFSQEIQSTVETTVDECSQVDQHSYNYINVSNYTNLPKDLENTTQNQRNVYSKLRENISKCKDTYGDLETLAQEDNDPSQPSETDTYFTLETEDVSTDTDNMELVY</sequence>
<feature type="compositionally biased region" description="Acidic residues" evidence="1">
    <location>
        <begin position="496"/>
        <end position="511"/>
    </location>
</feature>
<evidence type="ECO:0000256" key="1">
    <source>
        <dbReference type="SAM" id="MobiDB-lite"/>
    </source>
</evidence>
<name>A0AAD8BR73_BIOPF</name>
<dbReference type="AlphaFoldDB" id="A0AAD8BR73"/>
<feature type="compositionally biased region" description="Polar residues" evidence="1">
    <location>
        <begin position="244"/>
        <end position="262"/>
    </location>
</feature>
<keyword evidence="2" id="KW-0472">Membrane</keyword>